<dbReference type="Proteomes" id="UP000002171">
    <property type="component" value="Unassembled WGS sequence"/>
</dbReference>
<name>A0A7U8C7A9_NEPCE</name>
<feature type="domain" description="Solute-binding protein family 3/N-terminal" evidence="2">
    <location>
        <begin position="33"/>
        <end position="154"/>
    </location>
</feature>
<reference evidence="3 4" key="1">
    <citation type="submission" date="2006-02" db="EMBL/GenBank/DDBJ databases">
        <authorList>
            <person name="Pinhassi J."/>
            <person name="Pedros-Alio C."/>
            <person name="Ferriera S."/>
            <person name="Johnson J."/>
            <person name="Kravitz S."/>
            <person name="Halpern A."/>
            <person name="Remington K."/>
            <person name="Beeson K."/>
            <person name="Tran B."/>
            <person name="Rogers Y.-H."/>
            <person name="Friedman R."/>
            <person name="Venter J.C."/>
        </authorList>
    </citation>
    <scope>NUCLEOTIDE SEQUENCE [LARGE SCALE GENOMIC DNA]</scope>
    <source>
        <strain evidence="3 4">MED92</strain>
    </source>
</reference>
<dbReference type="EMBL" id="AAOW01000001">
    <property type="protein sequence ID" value="EAR62897.1"/>
    <property type="molecule type" value="Genomic_DNA"/>
</dbReference>
<dbReference type="PANTHER" id="PTHR38834">
    <property type="entry name" value="PERIPLASMIC SUBSTRATE BINDING PROTEIN FAMILY 3"/>
    <property type="match status" value="1"/>
</dbReference>
<feature type="signal peptide" evidence="1">
    <location>
        <begin position="1"/>
        <end position="23"/>
    </location>
</feature>
<feature type="chain" id="PRO_5030886434" evidence="1">
    <location>
        <begin position="24"/>
        <end position="269"/>
    </location>
</feature>
<evidence type="ECO:0000256" key="1">
    <source>
        <dbReference type="SAM" id="SignalP"/>
    </source>
</evidence>
<evidence type="ECO:0000313" key="3">
    <source>
        <dbReference type="EMBL" id="EAR62897.1"/>
    </source>
</evidence>
<organism evidence="3 4">
    <name type="scientific">Neptuniibacter caesariensis</name>
    <dbReference type="NCBI Taxonomy" id="207954"/>
    <lineage>
        <taxon>Bacteria</taxon>
        <taxon>Pseudomonadati</taxon>
        <taxon>Pseudomonadota</taxon>
        <taxon>Gammaproteobacteria</taxon>
        <taxon>Oceanospirillales</taxon>
        <taxon>Oceanospirillaceae</taxon>
        <taxon>Neptuniibacter</taxon>
    </lineage>
</organism>
<keyword evidence="1" id="KW-0732">Signal</keyword>
<dbReference type="OrthoDB" id="5296159at2"/>
<keyword evidence="4" id="KW-1185">Reference proteome</keyword>
<dbReference type="SUPFAM" id="SSF53850">
    <property type="entry name" value="Periplasmic binding protein-like II"/>
    <property type="match status" value="1"/>
</dbReference>
<evidence type="ECO:0000313" key="4">
    <source>
        <dbReference type="Proteomes" id="UP000002171"/>
    </source>
</evidence>
<dbReference type="Pfam" id="PF00497">
    <property type="entry name" value="SBP_bac_3"/>
    <property type="match status" value="1"/>
</dbReference>
<accession>A0A7U8C7A9</accession>
<sequence length="269" mass="30079">MPFRHLYLCLIISFFAATSPVLADSPRVMVISGLQAPPYVMLDEKGKATGILVDLITQGLQPLNIQPVFKISNWARAFEEAKQGRADAIIPTIKSEDRETFFIFPAEPLTRLQMAFMKHPDAEIAFTGDLDSLTRYRIGKIRKARVSPTFDEAVSQQQLQIEERTSFGLLALAVARNRLDLFAGDELMGLWGAAENGVLDEVETITPYLAEVPVYMAIGKSSIFANESELISQALAEAKNHQDFRSSLAGYEKLLRKEFFDNLIKHTSH</sequence>
<dbReference type="RefSeq" id="WP_007021915.1">
    <property type="nucleotide sequence ID" value="NZ_CH724126.1"/>
</dbReference>
<dbReference type="Gene3D" id="3.40.190.10">
    <property type="entry name" value="Periplasmic binding protein-like II"/>
    <property type="match status" value="2"/>
</dbReference>
<comment type="caution">
    <text evidence="3">The sequence shown here is derived from an EMBL/GenBank/DDBJ whole genome shotgun (WGS) entry which is preliminary data.</text>
</comment>
<dbReference type="InterPro" id="IPR001638">
    <property type="entry name" value="Solute-binding_3/MltF_N"/>
</dbReference>
<dbReference type="PANTHER" id="PTHR38834:SF3">
    <property type="entry name" value="SOLUTE-BINDING PROTEIN FAMILY 3_N-TERMINAL DOMAIN-CONTAINING PROTEIN"/>
    <property type="match status" value="1"/>
</dbReference>
<evidence type="ECO:0000259" key="2">
    <source>
        <dbReference type="Pfam" id="PF00497"/>
    </source>
</evidence>
<gene>
    <name evidence="3" type="ORF">MED92_07256</name>
</gene>
<dbReference type="AlphaFoldDB" id="A0A7U8C7A9"/>
<proteinExistence type="predicted"/>
<protein>
    <submittedName>
        <fullName evidence="3">Probable amino acid ABC transporter, periplasmic amino acid-binding protein</fullName>
    </submittedName>
</protein>